<dbReference type="EMBL" id="CP041406">
    <property type="protein sequence ID" value="QOP45913.1"/>
    <property type="molecule type" value="Genomic_DNA"/>
</dbReference>
<dbReference type="Gene3D" id="3.30.160.670">
    <property type="match status" value="1"/>
</dbReference>
<evidence type="ECO:0000313" key="3">
    <source>
        <dbReference type="EMBL" id="QOP45913.1"/>
    </source>
</evidence>
<dbReference type="InterPro" id="IPR025411">
    <property type="entry name" value="DUF4136"/>
</dbReference>
<name>A0A7M1B846_9BACT</name>
<dbReference type="KEGG" id="spal:FM071_06255"/>
<feature type="chain" id="PRO_5032606258" evidence="1">
    <location>
        <begin position="24"/>
        <end position="173"/>
    </location>
</feature>
<evidence type="ECO:0000313" key="4">
    <source>
        <dbReference type="Proteomes" id="UP000593580"/>
    </source>
</evidence>
<accession>A0A7M1B846</accession>
<proteinExistence type="predicted"/>
<protein>
    <submittedName>
        <fullName evidence="3">DUF4136 domain-containing protein</fullName>
    </submittedName>
</protein>
<keyword evidence="4" id="KW-1185">Reference proteome</keyword>
<keyword evidence="1" id="KW-0732">Signal</keyword>
<reference evidence="3 4" key="1">
    <citation type="submission" date="2019-07" db="EMBL/GenBank/DDBJ databases">
        <title>Sulfurimonas paralvinellae sp. nov., a novel mesophilic, hydrogen- and sulfur-oxidizing chemolithoautotroph within the Epsilonproteo- bacteria isolated from a deep-sea hydrothermal vent polychaete nest, reclassification of Thiomicrospira denitrificans as Sulfurimonas denitrificans comb. nov. and emended description of the genus Sulfurimonas.</title>
        <authorList>
            <person name="Wang S."/>
            <person name="Jiang L."/>
            <person name="Shao Z."/>
        </authorList>
    </citation>
    <scope>NUCLEOTIDE SEQUENCE [LARGE SCALE GENOMIC DNA]</scope>
    <source>
        <strain evidence="3 4">GO25</strain>
    </source>
</reference>
<dbReference type="Proteomes" id="UP000593580">
    <property type="component" value="Chromosome"/>
</dbReference>
<organism evidence="3 4">
    <name type="scientific">Sulfurimonas paralvinellae</name>
    <dbReference type="NCBI Taxonomy" id="317658"/>
    <lineage>
        <taxon>Bacteria</taxon>
        <taxon>Pseudomonadati</taxon>
        <taxon>Campylobacterota</taxon>
        <taxon>Epsilonproteobacteria</taxon>
        <taxon>Campylobacterales</taxon>
        <taxon>Sulfurimonadaceae</taxon>
        <taxon>Sulfurimonas</taxon>
    </lineage>
</organism>
<feature type="signal peptide" evidence="1">
    <location>
        <begin position="1"/>
        <end position="23"/>
    </location>
</feature>
<evidence type="ECO:0000256" key="1">
    <source>
        <dbReference type="SAM" id="SignalP"/>
    </source>
</evidence>
<evidence type="ECO:0000259" key="2">
    <source>
        <dbReference type="Pfam" id="PF13590"/>
    </source>
</evidence>
<dbReference type="Pfam" id="PF13590">
    <property type="entry name" value="DUF4136"/>
    <property type="match status" value="1"/>
</dbReference>
<dbReference type="AlphaFoldDB" id="A0A7M1B846"/>
<sequence>MRYFFLTLVVVFLVSCSTLSVNVDYDEGYDFSRVKSFSIKHYAKEGESELVNKRITDALRKTLEFRGYKYVQKGADMVFVYHYGAKDKVNITTDYQMIGYRGFGYGGAMIATPRTYNYTEGTIVVDGLDPKTKKIVYRTVGTLELQEQKTPQEKRKYTNKIIQELMQKFPPEK</sequence>
<dbReference type="PROSITE" id="PS51257">
    <property type="entry name" value="PROKAR_LIPOPROTEIN"/>
    <property type="match status" value="1"/>
</dbReference>
<feature type="domain" description="DUF4136" evidence="2">
    <location>
        <begin position="21"/>
        <end position="171"/>
    </location>
</feature>
<gene>
    <name evidence="3" type="ORF">FM071_06255</name>
</gene>